<keyword evidence="2" id="KW-1185">Reference proteome</keyword>
<reference evidence="1" key="1">
    <citation type="submission" date="2018-11" db="EMBL/GenBank/DDBJ databases">
        <authorList>
            <consortium name="Pathogen Informatics"/>
        </authorList>
    </citation>
    <scope>NUCLEOTIDE SEQUENCE</scope>
</reference>
<name>A0A448XJ33_9PLAT</name>
<protein>
    <submittedName>
        <fullName evidence="1">Uncharacterized protein</fullName>
    </submittedName>
</protein>
<gene>
    <name evidence="1" type="ORF">PXEA_LOCUS31285</name>
</gene>
<accession>A0A448XJ33</accession>
<comment type="caution">
    <text evidence="1">The sequence shown here is derived from an EMBL/GenBank/DDBJ whole genome shotgun (WGS) entry which is preliminary data.</text>
</comment>
<evidence type="ECO:0000313" key="2">
    <source>
        <dbReference type="Proteomes" id="UP000784294"/>
    </source>
</evidence>
<sequence length="143" mass="15733">MDIHISNLEDTSCSIASPLSAVSIHPDSSFATVKTQTESLTLLKTRLEVWSQHIIRLSAYGSLSSSETVAAAHSDVRLESPQDQSLTRSYGQLAGPISDRDSGPEVQRCLRALGHRFTGLLERANRLVELAEHQRRSQSGRLH</sequence>
<dbReference type="EMBL" id="CAAALY010256113">
    <property type="protein sequence ID" value="VEL37845.1"/>
    <property type="molecule type" value="Genomic_DNA"/>
</dbReference>
<dbReference type="Proteomes" id="UP000784294">
    <property type="component" value="Unassembled WGS sequence"/>
</dbReference>
<organism evidence="1 2">
    <name type="scientific">Protopolystoma xenopodis</name>
    <dbReference type="NCBI Taxonomy" id="117903"/>
    <lineage>
        <taxon>Eukaryota</taxon>
        <taxon>Metazoa</taxon>
        <taxon>Spiralia</taxon>
        <taxon>Lophotrochozoa</taxon>
        <taxon>Platyhelminthes</taxon>
        <taxon>Monogenea</taxon>
        <taxon>Polyopisthocotylea</taxon>
        <taxon>Polystomatidea</taxon>
        <taxon>Polystomatidae</taxon>
        <taxon>Protopolystoma</taxon>
    </lineage>
</organism>
<evidence type="ECO:0000313" key="1">
    <source>
        <dbReference type="EMBL" id="VEL37845.1"/>
    </source>
</evidence>
<proteinExistence type="predicted"/>
<dbReference type="AlphaFoldDB" id="A0A448XJ33"/>